<proteinExistence type="inferred from homology"/>
<feature type="transmembrane region" description="Helical" evidence="8">
    <location>
        <begin position="38"/>
        <end position="58"/>
    </location>
</feature>
<evidence type="ECO:0000313" key="12">
    <source>
        <dbReference type="Proteomes" id="UP000215914"/>
    </source>
</evidence>
<feature type="transmembrane region" description="Helical" evidence="8">
    <location>
        <begin position="229"/>
        <end position="250"/>
    </location>
</feature>
<evidence type="ECO:0000256" key="6">
    <source>
        <dbReference type="ARBA" id="ARBA00023065"/>
    </source>
</evidence>
<dbReference type="GO" id="GO:0005385">
    <property type="term" value="F:zinc ion transmembrane transporter activity"/>
    <property type="evidence" value="ECO:0000318"/>
    <property type="project" value="GO_Central"/>
</dbReference>
<keyword evidence="12" id="KW-1185">Reference proteome</keyword>
<dbReference type="NCBIfam" id="TIGR00820">
    <property type="entry name" value="zip"/>
    <property type="match status" value="1"/>
</dbReference>
<dbReference type="PANTHER" id="PTHR11040:SF153">
    <property type="entry name" value="ZINC TRANSPORTER 8-LIKE"/>
    <property type="match status" value="1"/>
</dbReference>
<keyword evidence="6 8" id="KW-0406">Ion transport</keyword>
<evidence type="ECO:0000313" key="10">
    <source>
        <dbReference type="EMBL" id="KAF5766761.1"/>
    </source>
</evidence>
<dbReference type="GO" id="GO:0005886">
    <property type="term" value="C:plasma membrane"/>
    <property type="evidence" value="ECO:0000318"/>
    <property type="project" value="GO_Central"/>
</dbReference>
<accession>A0A251SCQ4</accession>
<comment type="similarity">
    <text evidence="2 8">Belongs to the ZIP transporter (TC 2.A.5) family.</text>
</comment>
<reference evidence="10" key="3">
    <citation type="submission" date="2020-06" db="EMBL/GenBank/DDBJ databases">
        <title>Helianthus annuus Genome sequencing and assembly Release 2.</title>
        <authorList>
            <person name="Gouzy J."/>
            <person name="Langlade N."/>
            <person name="Munos S."/>
        </authorList>
    </citation>
    <scope>NUCLEOTIDE SEQUENCE</scope>
    <source>
        <tissue evidence="10">Leaves</tissue>
    </source>
</reference>
<dbReference type="Proteomes" id="UP000215914">
    <property type="component" value="Chromosome 15"/>
</dbReference>
<feature type="transmembrane region" description="Helical" evidence="8">
    <location>
        <begin position="70"/>
        <end position="91"/>
    </location>
</feature>
<keyword evidence="9" id="KW-0732">Signal</keyword>
<dbReference type="OrthoDB" id="448280at2759"/>
<keyword evidence="7 8" id="KW-0472">Membrane</keyword>
<protein>
    <submittedName>
        <fullName evidence="11">Putative zinc transporter 12</fullName>
    </submittedName>
    <submittedName>
        <fullName evidence="10">Zinc/iron permease</fullName>
    </submittedName>
</protein>
<evidence type="ECO:0000256" key="2">
    <source>
        <dbReference type="ARBA" id="ARBA00006939"/>
    </source>
</evidence>
<feature type="signal peptide" evidence="9">
    <location>
        <begin position="1"/>
        <end position="18"/>
    </location>
</feature>
<evidence type="ECO:0000256" key="9">
    <source>
        <dbReference type="SAM" id="SignalP"/>
    </source>
</evidence>
<sequence>MNVKFLFLLFLLPICIHGECTCEENSGDLNNSNKTQALIFKLIAIASILAAGALGVCIPLFGKMFKSSDFFLLVKFFAAGVILATGFVHVFPDANESLENPCLGDTAWGDFPLANFVAMLAAVLVMMGETAITNYYNNNTVEDHMHVHTHTEHGHAHGSSEVLVNHKVMSVVLEAGIVIHSVIIGISLGVSVNPKTIKPLIVALSFHQMFEGMGLGSCITEAKFKVRKVAVLFILFSLTTPIGIAIGIGISNTYDENSHLALILQGILNAASAGILIYMALVDLLAMDFMKSKVQKSSKLQVIAFVSILLGLGCMSLLAKWA</sequence>
<evidence type="ECO:0000256" key="1">
    <source>
        <dbReference type="ARBA" id="ARBA00004141"/>
    </source>
</evidence>
<dbReference type="InterPro" id="IPR003689">
    <property type="entry name" value="ZIP"/>
</dbReference>
<dbReference type="EMBL" id="CM007904">
    <property type="protein sequence ID" value="OTF96045.1"/>
    <property type="molecule type" value="Genomic_DNA"/>
</dbReference>
<keyword evidence="3 8" id="KW-0813">Transport</keyword>
<evidence type="ECO:0000256" key="8">
    <source>
        <dbReference type="RuleBase" id="RU362088"/>
    </source>
</evidence>
<dbReference type="PANTHER" id="PTHR11040">
    <property type="entry name" value="ZINC/IRON TRANSPORTER"/>
    <property type="match status" value="1"/>
</dbReference>
<evidence type="ECO:0000256" key="7">
    <source>
        <dbReference type="ARBA" id="ARBA00023136"/>
    </source>
</evidence>
<comment type="caution">
    <text evidence="8">Lacks conserved residue(s) required for the propagation of feature annotation.</text>
</comment>
<feature type="transmembrane region" description="Helical" evidence="8">
    <location>
        <begin position="262"/>
        <end position="281"/>
    </location>
</feature>
<evidence type="ECO:0000256" key="4">
    <source>
        <dbReference type="ARBA" id="ARBA00022692"/>
    </source>
</evidence>
<evidence type="ECO:0000256" key="3">
    <source>
        <dbReference type="ARBA" id="ARBA00022448"/>
    </source>
</evidence>
<keyword evidence="5 8" id="KW-1133">Transmembrane helix</keyword>
<feature type="transmembrane region" description="Helical" evidence="8">
    <location>
        <begin position="111"/>
        <end position="128"/>
    </location>
</feature>
<feature type="chain" id="PRO_5041122015" evidence="9">
    <location>
        <begin position="19"/>
        <end position="322"/>
    </location>
</feature>
<keyword evidence="4 8" id="KW-0812">Transmembrane</keyword>
<dbReference type="InterPro" id="IPR004698">
    <property type="entry name" value="Zn/Fe_permease_fun/pln"/>
</dbReference>
<reference evidence="10 12" key="1">
    <citation type="journal article" date="2017" name="Nature">
        <title>The sunflower genome provides insights into oil metabolism, flowering and Asterid evolution.</title>
        <authorList>
            <person name="Badouin H."/>
            <person name="Gouzy J."/>
            <person name="Grassa C.J."/>
            <person name="Murat F."/>
            <person name="Staton S.E."/>
            <person name="Cottret L."/>
            <person name="Lelandais-Briere C."/>
            <person name="Owens G.L."/>
            <person name="Carrere S."/>
            <person name="Mayjonade B."/>
            <person name="Legrand L."/>
            <person name="Gill N."/>
            <person name="Kane N.C."/>
            <person name="Bowers J.E."/>
            <person name="Hubner S."/>
            <person name="Bellec A."/>
            <person name="Berard A."/>
            <person name="Berges H."/>
            <person name="Blanchet N."/>
            <person name="Boniface M.C."/>
            <person name="Brunel D."/>
            <person name="Catrice O."/>
            <person name="Chaidir N."/>
            <person name="Claudel C."/>
            <person name="Donnadieu C."/>
            <person name="Faraut T."/>
            <person name="Fievet G."/>
            <person name="Helmstetter N."/>
            <person name="King M."/>
            <person name="Knapp S.J."/>
            <person name="Lai Z."/>
            <person name="Le Paslier M.C."/>
            <person name="Lippi Y."/>
            <person name="Lorenzon L."/>
            <person name="Mandel J.R."/>
            <person name="Marage G."/>
            <person name="Marchand G."/>
            <person name="Marquand E."/>
            <person name="Bret-Mestries E."/>
            <person name="Morien E."/>
            <person name="Nambeesan S."/>
            <person name="Nguyen T."/>
            <person name="Pegot-Espagnet P."/>
            <person name="Pouilly N."/>
            <person name="Raftis F."/>
            <person name="Sallet E."/>
            <person name="Schiex T."/>
            <person name="Thomas J."/>
            <person name="Vandecasteele C."/>
            <person name="Vares D."/>
            <person name="Vear F."/>
            <person name="Vautrin S."/>
            <person name="Crespi M."/>
            <person name="Mangin B."/>
            <person name="Burke J.M."/>
            <person name="Salse J."/>
            <person name="Munos S."/>
            <person name="Vincourt P."/>
            <person name="Rieseberg L.H."/>
            <person name="Langlade N.B."/>
        </authorList>
    </citation>
    <scope>NUCLEOTIDE SEQUENCE [LARGE SCALE GENOMIC DNA]</scope>
    <source>
        <strain evidence="12">cv. SF193</strain>
        <tissue evidence="10">Leaves</tissue>
    </source>
</reference>
<dbReference type="EMBL" id="MNCJ02000330">
    <property type="protein sequence ID" value="KAF5766761.1"/>
    <property type="molecule type" value="Genomic_DNA"/>
</dbReference>
<dbReference type="InParanoid" id="A0A251SCQ4"/>
<evidence type="ECO:0000256" key="5">
    <source>
        <dbReference type="ARBA" id="ARBA00022989"/>
    </source>
</evidence>
<dbReference type="Gramene" id="mRNA:HanXRQr2_Chr15g0719241">
    <property type="protein sequence ID" value="mRNA:HanXRQr2_Chr15g0719241"/>
    <property type="gene ID" value="HanXRQr2_Chr15g0719241"/>
</dbReference>
<dbReference type="STRING" id="4232.A0A251SCQ4"/>
<feature type="transmembrane region" description="Helical" evidence="8">
    <location>
        <begin position="302"/>
        <end position="321"/>
    </location>
</feature>
<dbReference type="GO" id="GO:0071577">
    <property type="term" value="P:zinc ion transmembrane transport"/>
    <property type="evidence" value="ECO:0000318"/>
    <property type="project" value="GO_Central"/>
</dbReference>
<dbReference type="OMA" id="CSCENEV"/>
<name>A0A251SCQ4_HELAN</name>
<reference evidence="11" key="2">
    <citation type="submission" date="2017-02" db="EMBL/GenBank/DDBJ databases">
        <title>Sunflower complete genome.</title>
        <authorList>
            <person name="Langlade N."/>
            <person name="Munos S."/>
        </authorList>
    </citation>
    <scope>NUCLEOTIDE SEQUENCE [LARGE SCALE GENOMIC DNA]</scope>
    <source>
        <tissue evidence="11">Leaves</tissue>
    </source>
</reference>
<comment type="subcellular location">
    <subcellularLocation>
        <location evidence="1 8">Membrane</location>
        <topology evidence="1 8">Multi-pass membrane protein</topology>
    </subcellularLocation>
</comment>
<gene>
    <name evidence="11" type="primary">AtZIP12</name>
    <name evidence="11" type="ORF">HannXRQ_Chr15g0489781</name>
    <name evidence="10" type="ORF">HanXRQr2_Chr15g0719241</name>
</gene>
<organism evidence="11 12">
    <name type="scientific">Helianthus annuus</name>
    <name type="common">Common sunflower</name>
    <dbReference type="NCBI Taxonomy" id="4232"/>
    <lineage>
        <taxon>Eukaryota</taxon>
        <taxon>Viridiplantae</taxon>
        <taxon>Streptophyta</taxon>
        <taxon>Embryophyta</taxon>
        <taxon>Tracheophyta</taxon>
        <taxon>Spermatophyta</taxon>
        <taxon>Magnoliopsida</taxon>
        <taxon>eudicotyledons</taxon>
        <taxon>Gunneridae</taxon>
        <taxon>Pentapetalae</taxon>
        <taxon>asterids</taxon>
        <taxon>campanulids</taxon>
        <taxon>Asterales</taxon>
        <taxon>Asteraceae</taxon>
        <taxon>Asteroideae</taxon>
        <taxon>Heliantheae alliance</taxon>
        <taxon>Heliantheae</taxon>
        <taxon>Helianthus</taxon>
    </lineage>
</organism>
<dbReference type="AlphaFoldDB" id="A0A251SCQ4"/>
<dbReference type="Pfam" id="PF02535">
    <property type="entry name" value="Zip"/>
    <property type="match status" value="1"/>
</dbReference>
<evidence type="ECO:0000313" key="11">
    <source>
        <dbReference type="EMBL" id="OTF96045.1"/>
    </source>
</evidence>